<comment type="caution">
    <text evidence="4">The sequence shown here is derived from an EMBL/GenBank/DDBJ whole genome shotgun (WGS) entry which is preliminary data.</text>
</comment>
<dbReference type="Gene3D" id="3.40.50.1380">
    <property type="entry name" value="Methylglyoxal synthase-like domain"/>
    <property type="match status" value="1"/>
</dbReference>
<evidence type="ECO:0000259" key="3">
    <source>
        <dbReference type="PROSITE" id="PS51855"/>
    </source>
</evidence>
<dbReference type="InterPro" id="IPR018148">
    <property type="entry name" value="Methylglyoxal_synth_AS"/>
</dbReference>
<dbReference type="PANTHER" id="PTHR30492">
    <property type="entry name" value="METHYLGLYOXAL SYNTHASE"/>
    <property type="match status" value="1"/>
</dbReference>
<dbReference type="InterPro" id="IPR036914">
    <property type="entry name" value="MGS-like_dom_sf"/>
</dbReference>
<dbReference type="PANTHER" id="PTHR30492:SF0">
    <property type="entry name" value="METHYLGLYOXAL SYNTHASE"/>
    <property type="match status" value="1"/>
</dbReference>
<evidence type="ECO:0000313" key="5">
    <source>
        <dbReference type="Proteomes" id="UP000190626"/>
    </source>
</evidence>
<dbReference type="GO" id="GO:0008929">
    <property type="term" value="F:methylglyoxal synthase activity"/>
    <property type="evidence" value="ECO:0007669"/>
    <property type="project" value="UniProtKB-UniRule"/>
</dbReference>
<proteinExistence type="inferred from homology"/>
<keyword evidence="1" id="KW-0456">Lyase</keyword>
<feature type="active site" description="Proton donor/acceptor" evidence="1 2">
    <location>
        <position position="60"/>
    </location>
</feature>
<reference evidence="5" key="1">
    <citation type="submission" date="2016-07" db="EMBL/GenBank/DDBJ databases">
        <authorList>
            <person name="Florea S."/>
            <person name="Webb J.S."/>
            <person name="Jaromczyk J."/>
            <person name="Schardl C.L."/>
        </authorList>
    </citation>
    <scope>NUCLEOTIDE SEQUENCE [LARGE SCALE GENOMIC DNA]</scope>
    <source>
        <strain evidence="5">CY1</strain>
    </source>
</reference>
<dbReference type="AlphaFoldDB" id="A0A1V4HGK9"/>
<dbReference type="SUPFAM" id="SSF52335">
    <property type="entry name" value="Methylglyoxal synthase-like"/>
    <property type="match status" value="1"/>
</dbReference>
<dbReference type="InterPro" id="IPR011607">
    <property type="entry name" value="MGS-like_dom"/>
</dbReference>
<dbReference type="PROSITE" id="PS51855">
    <property type="entry name" value="MGS"/>
    <property type="match status" value="1"/>
</dbReference>
<name>A0A1V4HGK9_9BACL</name>
<dbReference type="RefSeq" id="WP_079414881.1">
    <property type="nucleotide sequence ID" value="NZ_MBTG01000021.1"/>
</dbReference>
<comment type="similarity">
    <text evidence="1">Belongs to the methylglyoxal synthase family.</text>
</comment>
<dbReference type="EC" id="4.2.3.3" evidence="1"/>
<dbReference type="PIRSF" id="PIRSF006614">
    <property type="entry name" value="Methylglyox_syn"/>
    <property type="match status" value="1"/>
</dbReference>
<dbReference type="GO" id="GO:0019242">
    <property type="term" value="P:methylglyoxal biosynthetic process"/>
    <property type="evidence" value="ECO:0007669"/>
    <property type="project" value="UniProtKB-UniRule"/>
</dbReference>
<sequence length="145" mass="16102">MNIALVAHDIHKNLIVDFVIAYKHIFQKHNLFATGTTGRRISEAAKLEVTGLRSGPLGGDQQIGAMIAMDDIDLLIFFRDPLSALGHEPDISALLRLCDVQRIPLATNVATAEMLIRAMESGFLSWREEIRKYDTLKLNGTDNSI</sequence>
<dbReference type="Pfam" id="PF02142">
    <property type="entry name" value="MGS"/>
    <property type="match status" value="1"/>
</dbReference>
<feature type="binding site" evidence="1">
    <location>
        <begin position="54"/>
        <end position="55"/>
    </location>
    <ligand>
        <name>substrate</name>
    </ligand>
</feature>
<dbReference type="PROSITE" id="PS01335">
    <property type="entry name" value="METHYLGLYOXAL_SYNTH"/>
    <property type="match status" value="1"/>
</dbReference>
<organism evidence="4 5">
    <name type="scientific">Paenibacillus ferrarius</name>
    <dbReference type="NCBI Taxonomy" id="1469647"/>
    <lineage>
        <taxon>Bacteria</taxon>
        <taxon>Bacillati</taxon>
        <taxon>Bacillota</taxon>
        <taxon>Bacilli</taxon>
        <taxon>Bacillales</taxon>
        <taxon>Paenibacillaceae</taxon>
        <taxon>Paenibacillus</taxon>
    </lineage>
</organism>
<dbReference type="InterPro" id="IPR004363">
    <property type="entry name" value="Methylgl_synth"/>
</dbReference>
<dbReference type="STRING" id="1469647.BC351_30905"/>
<evidence type="ECO:0000256" key="2">
    <source>
        <dbReference type="PIRSR" id="PIRSR006614-1"/>
    </source>
</evidence>
<evidence type="ECO:0000313" key="4">
    <source>
        <dbReference type="EMBL" id="OPH54631.1"/>
    </source>
</evidence>
<feature type="binding site" evidence="1">
    <location>
        <position position="87"/>
    </location>
    <ligand>
        <name>substrate</name>
    </ligand>
</feature>
<dbReference type="NCBIfam" id="NF003559">
    <property type="entry name" value="PRK05234.1"/>
    <property type="match status" value="1"/>
</dbReference>
<comment type="function">
    <text evidence="1">Catalyzes the formation of methylglyoxal from dihydroxyacetone phosphate.</text>
</comment>
<dbReference type="CDD" id="cd01422">
    <property type="entry name" value="MGS"/>
    <property type="match status" value="1"/>
</dbReference>
<keyword evidence="5" id="KW-1185">Reference proteome</keyword>
<gene>
    <name evidence="1" type="primary">mgsA</name>
    <name evidence="4" type="ORF">BC351_30905</name>
</gene>
<dbReference type="OrthoDB" id="9787147at2"/>
<dbReference type="NCBIfam" id="TIGR00160">
    <property type="entry name" value="MGSA"/>
    <property type="match status" value="1"/>
</dbReference>
<feature type="domain" description="MGS-like" evidence="3">
    <location>
        <begin position="1"/>
        <end position="145"/>
    </location>
</feature>
<dbReference type="Proteomes" id="UP000190626">
    <property type="component" value="Unassembled WGS sequence"/>
</dbReference>
<dbReference type="GO" id="GO:0005829">
    <property type="term" value="C:cytosol"/>
    <property type="evidence" value="ECO:0007669"/>
    <property type="project" value="TreeGrafter"/>
</dbReference>
<dbReference type="HAMAP" id="MF_00549">
    <property type="entry name" value="Methylglyoxal_synth"/>
    <property type="match status" value="1"/>
</dbReference>
<dbReference type="EMBL" id="MBTG01000021">
    <property type="protein sequence ID" value="OPH54631.1"/>
    <property type="molecule type" value="Genomic_DNA"/>
</dbReference>
<feature type="binding site" evidence="1">
    <location>
        <position position="12"/>
    </location>
    <ligand>
        <name>substrate</name>
    </ligand>
</feature>
<dbReference type="SMART" id="SM00851">
    <property type="entry name" value="MGS"/>
    <property type="match status" value="1"/>
</dbReference>
<comment type="catalytic activity">
    <reaction evidence="1">
        <text>dihydroxyacetone phosphate = methylglyoxal + phosphate</text>
        <dbReference type="Rhea" id="RHEA:17937"/>
        <dbReference type="ChEBI" id="CHEBI:17158"/>
        <dbReference type="ChEBI" id="CHEBI:43474"/>
        <dbReference type="ChEBI" id="CHEBI:57642"/>
        <dbReference type="EC" id="4.2.3.3"/>
    </reaction>
</comment>
<feature type="binding site" evidence="1">
    <location>
        <begin position="34"/>
        <end position="37"/>
    </location>
    <ligand>
        <name>substrate</name>
    </ligand>
</feature>
<feature type="binding site" evidence="1">
    <location>
        <position position="8"/>
    </location>
    <ligand>
        <name>substrate</name>
    </ligand>
</feature>
<accession>A0A1V4HGK9</accession>
<protein>
    <recommendedName>
        <fullName evidence="1">Methylglyoxal synthase</fullName>
        <shortName evidence="1">MGS</shortName>
        <ecNumber evidence="1">4.2.3.3</ecNumber>
    </recommendedName>
</protein>
<evidence type="ECO:0000256" key="1">
    <source>
        <dbReference type="HAMAP-Rule" id="MF_00549"/>
    </source>
</evidence>